<keyword evidence="2" id="KW-1185">Reference proteome</keyword>
<dbReference type="GO" id="GO:0016884">
    <property type="term" value="F:carbon-nitrogen ligase activity, with glutamine as amido-N-donor"/>
    <property type="evidence" value="ECO:0007669"/>
    <property type="project" value="InterPro"/>
</dbReference>
<reference evidence="1 2" key="1">
    <citation type="submission" date="2020-07" db="EMBL/GenBank/DDBJ databases">
        <title>Thermoactinomyces phylogeny.</title>
        <authorList>
            <person name="Dunlap C."/>
        </authorList>
    </citation>
    <scope>NUCLEOTIDE SEQUENCE [LARGE SCALE GENOMIC DNA]</scope>
    <source>
        <strain evidence="1 2">AMNI-1</strain>
    </source>
</reference>
<dbReference type="InterPro" id="IPR023168">
    <property type="entry name" value="GatB_Yqey_C_2"/>
</dbReference>
<dbReference type="PANTHER" id="PTHR28055:SF1">
    <property type="entry name" value="ALTERED INHERITANCE OF MITOCHONDRIA PROTEIN 41, MITOCHONDRIAL"/>
    <property type="match status" value="1"/>
</dbReference>
<dbReference type="AlphaFoldDB" id="A0A7W1XPR4"/>
<dbReference type="Gene3D" id="1.10.1510.10">
    <property type="entry name" value="Uncharacterised protein YqeY/AIM41 PF09424, N-terminal domain"/>
    <property type="match status" value="1"/>
</dbReference>
<dbReference type="InterPro" id="IPR019004">
    <property type="entry name" value="YqeY/Aim41"/>
</dbReference>
<dbReference type="RefSeq" id="WP_181736565.1">
    <property type="nucleotide sequence ID" value="NZ_JACEOL010000001.1"/>
</dbReference>
<evidence type="ECO:0000313" key="2">
    <source>
        <dbReference type="Proteomes" id="UP000538292"/>
    </source>
</evidence>
<evidence type="ECO:0000313" key="1">
    <source>
        <dbReference type="EMBL" id="MBA4600760.1"/>
    </source>
</evidence>
<protein>
    <submittedName>
        <fullName evidence="1">GatB/YqeY domain-containing protein</fullName>
    </submittedName>
</protein>
<dbReference type="Pfam" id="PF09424">
    <property type="entry name" value="YqeY"/>
    <property type="match status" value="1"/>
</dbReference>
<dbReference type="PANTHER" id="PTHR28055">
    <property type="entry name" value="ALTERED INHERITANCE OF MITOCHONDRIA PROTEIN 41, MITOCHONDRIAL"/>
    <property type="match status" value="1"/>
</dbReference>
<dbReference type="Gene3D" id="1.10.10.410">
    <property type="match status" value="1"/>
</dbReference>
<dbReference type="InterPro" id="IPR042184">
    <property type="entry name" value="YqeY/Aim41_N"/>
</dbReference>
<dbReference type="InterPro" id="IPR003789">
    <property type="entry name" value="Asn/Gln_tRNA_amidoTrase-B-like"/>
</dbReference>
<comment type="caution">
    <text evidence="1">The sequence shown here is derived from an EMBL/GenBank/DDBJ whole genome shotgun (WGS) entry which is preliminary data.</text>
</comment>
<dbReference type="SUPFAM" id="SSF89095">
    <property type="entry name" value="GatB/YqeY motif"/>
    <property type="match status" value="1"/>
</dbReference>
<proteinExistence type="predicted"/>
<dbReference type="Proteomes" id="UP000538292">
    <property type="component" value="Unassembled WGS sequence"/>
</dbReference>
<name>A0A7W1XPR4_9BACL</name>
<organism evidence="1 2">
    <name type="scientific">Thermoactinomyces mirandus</name>
    <dbReference type="NCBI Taxonomy" id="2756294"/>
    <lineage>
        <taxon>Bacteria</taxon>
        <taxon>Bacillati</taxon>
        <taxon>Bacillota</taxon>
        <taxon>Bacilli</taxon>
        <taxon>Bacillales</taxon>
        <taxon>Thermoactinomycetaceae</taxon>
        <taxon>Thermoactinomyces</taxon>
    </lineage>
</organism>
<dbReference type="EMBL" id="JACEOL010000001">
    <property type="protein sequence ID" value="MBA4600760.1"/>
    <property type="molecule type" value="Genomic_DNA"/>
</dbReference>
<accession>A0A7W1XPR4</accession>
<gene>
    <name evidence="1" type="ORF">H2C83_00155</name>
</gene>
<sequence>MSLTRQLDQDMKLALKNKDKNRLSTIRMLKSAIKKEEIDKKRSLNDDEVIAVIMREVKQRKDSIAQYEKAGRDDLADKEKAEIEVLSAYLPEPMSEEELRALVKQVIQEVGAASKADMGKVMGAIIPKVKGRAEGRQVNRIVQEMLG</sequence>